<dbReference type="Gene3D" id="3.30.930.10">
    <property type="entry name" value="Bira Bifunctional Protein, Domain 2"/>
    <property type="match status" value="1"/>
</dbReference>
<dbReference type="OrthoDB" id="9807064at2"/>
<keyword evidence="1 6" id="KW-0436">Ligase</keyword>
<evidence type="ECO:0000256" key="4">
    <source>
        <dbReference type="ARBA" id="ARBA00047846"/>
    </source>
</evidence>
<evidence type="ECO:0000256" key="1">
    <source>
        <dbReference type="ARBA" id="ARBA00022598"/>
    </source>
</evidence>
<proteinExistence type="predicted"/>
<organism evidence="6 7">
    <name type="scientific">Methylocapsa palsarum</name>
    <dbReference type="NCBI Taxonomy" id="1612308"/>
    <lineage>
        <taxon>Bacteria</taxon>
        <taxon>Pseudomonadati</taxon>
        <taxon>Pseudomonadota</taxon>
        <taxon>Alphaproteobacteria</taxon>
        <taxon>Hyphomicrobiales</taxon>
        <taxon>Beijerinckiaceae</taxon>
        <taxon>Methylocapsa</taxon>
    </lineage>
</organism>
<keyword evidence="7" id="KW-1185">Reference proteome</keyword>
<dbReference type="Pfam" id="PF02237">
    <property type="entry name" value="BPL_C"/>
    <property type="match status" value="1"/>
</dbReference>
<dbReference type="AlphaFoldDB" id="A0A1I3X341"/>
<dbReference type="EMBL" id="FOSN01000002">
    <property type="protein sequence ID" value="SFK14014.1"/>
    <property type="molecule type" value="Genomic_DNA"/>
</dbReference>
<dbReference type="GO" id="GO:0004077">
    <property type="term" value="F:biotin--[biotin carboxyl-carrier protein] ligase activity"/>
    <property type="evidence" value="ECO:0007669"/>
    <property type="project" value="UniProtKB-EC"/>
</dbReference>
<protein>
    <recommendedName>
        <fullName evidence="3">biotin--[biotin carboxyl-carrier protein] ligase</fullName>
        <ecNumber evidence="3">6.3.4.15</ecNumber>
    </recommendedName>
</protein>
<dbReference type="STRING" id="1612308.SAMN05444581_102334"/>
<evidence type="ECO:0000259" key="5">
    <source>
        <dbReference type="PROSITE" id="PS51733"/>
    </source>
</evidence>
<dbReference type="InterPro" id="IPR004408">
    <property type="entry name" value="Biotin_CoA_COase_ligase"/>
</dbReference>
<dbReference type="InterPro" id="IPR045864">
    <property type="entry name" value="aa-tRNA-synth_II/BPL/LPL"/>
</dbReference>
<dbReference type="InterPro" id="IPR004143">
    <property type="entry name" value="BPL_LPL_catalytic"/>
</dbReference>
<evidence type="ECO:0000256" key="2">
    <source>
        <dbReference type="ARBA" id="ARBA00023267"/>
    </source>
</evidence>
<reference evidence="6 7" key="1">
    <citation type="submission" date="2016-10" db="EMBL/GenBank/DDBJ databases">
        <authorList>
            <person name="de Groot N.N."/>
        </authorList>
    </citation>
    <scope>NUCLEOTIDE SEQUENCE [LARGE SCALE GENOMIC DNA]</scope>
    <source>
        <strain evidence="6 7">NE2</strain>
    </source>
</reference>
<evidence type="ECO:0000313" key="6">
    <source>
        <dbReference type="EMBL" id="SFK14014.1"/>
    </source>
</evidence>
<dbReference type="PANTHER" id="PTHR12835">
    <property type="entry name" value="BIOTIN PROTEIN LIGASE"/>
    <property type="match status" value="1"/>
</dbReference>
<keyword evidence="2" id="KW-0092">Biotin</keyword>
<comment type="catalytic activity">
    <reaction evidence="4">
        <text>biotin + L-lysyl-[protein] + ATP = N(6)-biotinyl-L-lysyl-[protein] + AMP + diphosphate + H(+)</text>
        <dbReference type="Rhea" id="RHEA:11756"/>
        <dbReference type="Rhea" id="RHEA-COMP:9752"/>
        <dbReference type="Rhea" id="RHEA-COMP:10505"/>
        <dbReference type="ChEBI" id="CHEBI:15378"/>
        <dbReference type="ChEBI" id="CHEBI:29969"/>
        <dbReference type="ChEBI" id="CHEBI:30616"/>
        <dbReference type="ChEBI" id="CHEBI:33019"/>
        <dbReference type="ChEBI" id="CHEBI:57586"/>
        <dbReference type="ChEBI" id="CHEBI:83144"/>
        <dbReference type="ChEBI" id="CHEBI:456215"/>
        <dbReference type="EC" id="6.3.4.15"/>
    </reaction>
</comment>
<dbReference type="Proteomes" id="UP000198755">
    <property type="component" value="Unassembled WGS sequence"/>
</dbReference>
<dbReference type="PROSITE" id="PS51733">
    <property type="entry name" value="BPL_LPL_CATALYTIC"/>
    <property type="match status" value="1"/>
</dbReference>
<dbReference type="InterPro" id="IPR003142">
    <property type="entry name" value="BPL_C"/>
</dbReference>
<dbReference type="Gene3D" id="2.30.30.100">
    <property type="match status" value="1"/>
</dbReference>
<name>A0A1I3X341_9HYPH</name>
<dbReference type="RefSeq" id="WP_091678598.1">
    <property type="nucleotide sequence ID" value="NZ_FOSN01000002.1"/>
</dbReference>
<feature type="domain" description="BPL/LPL catalytic" evidence="5">
    <location>
        <begin position="6"/>
        <end position="187"/>
    </location>
</feature>
<gene>
    <name evidence="6" type="ORF">SAMN05444581_102334</name>
</gene>
<dbReference type="PANTHER" id="PTHR12835:SF5">
    <property type="entry name" value="BIOTIN--PROTEIN LIGASE"/>
    <property type="match status" value="1"/>
</dbReference>
<accession>A0A1I3X341</accession>
<dbReference type="CDD" id="cd16442">
    <property type="entry name" value="BPL"/>
    <property type="match status" value="1"/>
</dbReference>
<dbReference type="Pfam" id="PF03099">
    <property type="entry name" value="BPL_LplA_LipB"/>
    <property type="match status" value="1"/>
</dbReference>
<evidence type="ECO:0000256" key="3">
    <source>
        <dbReference type="ARBA" id="ARBA00024227"/>
    </source>
</evidence>
<dbReference type="GO" id="GO:0005737">
    <property type="term" value="C:cytoplasm"/>
    <property type="evidence" value="ECO:0007669"/>
    <property type="project" value="TreeGrafter"/>
</dbReference>
<dbReference type="SUPFAM" id="SSF55681">
    <property type="entry name" value="Class II aaRS and biotin synthetases"/>
    <property type="match status" value="1"/>
</dbReference>
<sequence length="261" mass="27595">MRLAGSAHDKNFRLALHDQLVSTNDEALSRARAGDQGQLWVVAETQSGGRGRNGRNWSSPPGNLYASLLLIDPAPACQAAELGFVVSVALAEALREILAGDSRLAIKWPNDILFAGAKLAGILLESAHLPDGRLACVAGVGVNCNSHPNDALYKTTDLGVILGKISAPETLFEQLSAQMVYWLGVWRQGGDFASIRERWLSLAAGIGKPVKVARPTGPLEGVFRTIDETGRLVLDCGPVEVLVEAGDVFLLAQPGGARAGL</sequence>
<dbReference type="NCBIfam" id="TIGR00121">
    <property type="entry name" value="birA_ligase"/>
    <property type="match status" value="1"/>
</dbReference>
<evidence type="ECO:0000313" key="7">
    <source>
        <dbReference type="Proteomes" id="UP000198755"/>
    </source>
</evidence>
<dbReference type="EC" id="6.3.4.15" evidence="3"/>